<evidence type="ECO:0000256" key="1">
    <source>
        <dbReference type="SAM" id="SignalP"/>
    </source>
</evidence>
<proteinExistence type="predicted"/>
<dbReference type="Proteomes" id="UP000278152">
    <property type="component" value="Chromosome"/>
</dbReference>
<dbReference type="Gene3D" id="3.10.20.310">
    <property type="entry name" value="membrane protein fhac"/>
    <property type="match status" value="1"/>
</dbReference>
<dbReference type="GO" id="GO:0046819">
    <property type="term" value="P:protein secretion by the type V secretion system"/>
    <property type="evidence" value="ECO:0007669"/>
    <property type="project" value="TreeGrafter"/>
</dbReference>
<dbReference type="Pfam" id="PF08479">
    <property type="entry name" value="POTRA_2"/>
    <property type="match status" value="1"/>
</dbReference>
<dbReference type="InterPro" id="IPR051544">
    <property type="entry name" value="TPS_OM_transporter"/>
</dbReference>
<feature type="domain" description="Polypeptide-transport-associated ShlB-type" evidence="2">
    <location>
        <begin position="57"/>
        <end position="132"/>
    </location>
</feature>
<dbReference type="PANTHER" id="PTHR34597">
    <property type="entry name" value="SLR1661 PROTEIN"/>
    <property type="match status" value="1"/>
</dbReference>
<sequence>MINKDHMFKVFKRLFCVSLIAGCIGLDSSTGQAQSLADGDRFQETKNCPSDPESEGFFVKKIEVLGNSIFKAEIRSLTQPLENQKITIEKLICLRSTITELYVSRGYITSGAFLPNNQEITEGTVKIQVVEGEIERIEIQGLKRLKDYWLYRTCHAKLSTTYACKACTIGL</sequence>
<evidence type="ECO:0000259" key="2">
    <source>
        <dbReference type="Pfam" id="PF08479"/>
    </source>
</evidence>
<organism evidence="3 4">
    <name type="scientific">Microcystis viridis NIES-102</name>
    <dbReference type="NCBI Taxonomy" id="213615"/>
    <lineage>
        <taxon>Bacteria</taxon>
        <taxon>Bacillati</taxon>
        <taxon>Cyanobacteriota</taxon>
        <taxon>Cyanophyceae</taxon>
        <taxon>Oscillatoriophycideae</taxon>
        <taxon>Chroococcales</taxon>
        <taxon>Microcystaceae</taxon>
        <taxon>Microcystis</taxon>
    </lineage>
</organism>
<dbReference type="KEGG" id="mvz:myaer102_15460"/>
<dbReference type="RefSeq" id="WP_223210629.1">
    <property type="nucleotide sequence ID" value="NZ_AP019314.1"/>
</dbReference>
<protein>
    <submittedName>
        <fullName evidence="3">Surface antigen variable number</fullName>
    </submittedName>
</protein>
<keyword evidence="1" id="KW-0732">Signal</keyword>
<gene>
    <name evidence="3" type="ORF">myaer102_15460</name>
</gene>
<dbReference type="PANTHER" id="PTHR34597:SF1">
    <property type="entry name" value="HEME_HEMOPEXIN TRANSPORTER PROTEIN HUXB"/>
    <property type="match status" value="1"/>
</dbReference>
<dbReference type="GO" id="GO:0098046">
    <property type="term" value="C:type V protein secretion system complex"/>
    <property type="evidence" value="ECO:0007669"/>
    <property type="project" value="TreeGrafter"/>
</dbReference>
<evidence type="ECO:0000313" key="3">
    <source>
        <dbReference type="EMBL" id="BBH39026.1"/>
    </source>
</evidence>
<feature type="chain" id="PRO_5018052282" evidence="1">
    <location>
        <begin position="34"/>
        <end position="171"/>
    </location>
</feature>
<dbReference type="AlphaFoldDB" id="A0A3G9JEN5"/>
<dbReference type="InterPro" id="IPR013686">
    <property type="entry name" value="Polypept-transport_assoc_ShlB"/>
</dbReference>
<dbReference type="GO" id="GO:0008320">
    <property type="term" value="F:protein transmembrane transporter activity"/>
    <property type="evidence" value="ECO:0007669"/>
    <property type="project" value="TreeGrafter"/>
</dbReference>
<accession>A0A3G9JEN5</accession>
<dbReference type="EMBL" id="AP019314">
    <property type="protein sequence ID" value="BBH39026.1"/>
    <property type="molecule type" value="Genomic_DNA"/>
</dbReference>
<reference evidence="3 4" key="1">
    <citation type="submission" date="2018-11" db="EMBL/GenBank/DDBJ databases">
        <title>Complete genome sequence of Microcystis aeruginosa NIES-102.</title>
        <authorList>
            <person name="Yamaguchi H."/>
            <person name="Suzuki S."/>
            <person name="Kawachi M."/>
        </authorList>
    </citation>
    <scope>NUCLEOTIDE SEQUENCE [LARGE SCALE GENOMIC DNA]</scope>
    <source>
        <strain evidence="3 4">NIES-102</strain>
    </source>
</reference>
<evidence type="ECO:0000313" key="4">
    <source>
        <dbReference type="Proteomes" id="UP000278152"/>
    </source>
</evidence>
<feature type="signal peptide" evidence="1">
    <location>
        <begin position="1"/>
        <end position="33"/>
    </location>
</feature>
<name>A0A3G9JEN5_MICVR</name>